<evidence type="ECO:0000313" key="1">
    <source>
        <dbReference type="EMBL" id="GMR40941.1"/>
    </source>
</evidence>
<dbReference type="Proteomes" id="UP001328107">
    <property type="component" value="Unassembled WGS sequence"/>
</dbReference>
<proteinExistence type="predicted"/>
<organism evidence="1 2">
    <name type="scientific">Pristionchus mayeri</name>
    <dbReference type="NCBI Taxonomy" id="1317129"/>
    <lineage>
        <taxon>Eukaryota</taxon>
        <taxon>Metazoa</taxon>
        <taxon>Ecdysozoa</taxon>
        <taxon>Nematoda</taxon>
        <taxon>Chromadorea</taxon>
        <taxon>Rhabditida</taxon>
        <taxon>Rhabditina</taxon>
        <taxon>Diplogasteromorpha</taxon>
        <taxon>Diplogasteroidea</taxon>
        <taxon>Neodiplogasteridae</taxon>
        <taxon>Pristionchus</taxon>
    </lineage>
</organism>
<protein>
    <submittedName>
        <fullName evidence="1">Uncharacterized protein</fullName>
    </submittedName>
</protein>
<accession>A0AAN5CG52</accession>
<feature type="non-terminal residue" evidence="1">
    <location>
        <position position="72"/>
    </location>
</feature>
<feature type="non-terminal residue" evidence="1">
    <location>
        <position position="1"/>
    </location>
</feature>
<name>A0AAN5CG52_9BILA</name>
<dbReference type="AlphaFoldDB" id="A0AAN5CG52"/>
<comment type="caution">
    <text evidence="1">The sequence shown here is derived from an EMBL/GenBank/DDBJ whole genome shotgun (WGS) entry which is preliminary data.</text>
</comment>
<sequence>FHLQIKLIYGSGTLPSPSLVMIRTAIISIDVDEEREARPPICKEALELCSNFFLAFFNSTMHEKETGEYRLE</sequence>
<dbReference type="EMBL" id="BTRK01000003">
    <property type="protein sequence ID" value="GMR40941.1"/>
    <property type="molecule type" value="Genomic_DNA"/>
</dbReference>
<gene>
    <name evidence="1" type="ORF">PMAYCL1PPCAC_11136</name>
</gene>
<reference evidence="2" key="1">
    <citation type="submission" date="2022-10" db="EMBL/GenBank/DDBJ databases">
        <title>Genome assembly of Pristionchus species.</title>
        <authorList>
            <person name="Yoshida K."/>
            <person name="Sommer R.J."/>
        </authorList>
    </citation>
    <scope>NUCLEOTIDE SEQUENCE [LARGE SCALE GENOMIC DNA]</scope>
    <source>
        <strain evidence="2">RS5460</strain>
    </source>
</reference>
<evidence type="ECO:0000313" key="2">
    <source>
        <dbReference type="Proteomes" id="UP001328107"/>
    </source>
</evidence>
<keyword evidence="2" id="KW-1185">Reference proteome</keyword>